<keyword evidence="2" id="KW-0489">Methyltransferase</keyword>
<proteinExistence type="predicted"/>
<sequence>MFEQDLARSLEPIRKMFLAQSIHALFNAQLFEKLKGNSTQTVTELADLSGMSSYRLEGLILYLKNEGLVDFHRGEVPFLTDLGLSLENSKPWYQLLVGGYGKTLLDLPSTLHDRNQYGSRVGEFVGRGSCGISQFDALPMTKELISALDEVPGCIVDIGCGDGSYLIDLCRTFPDAKALGIEPDDASVKVANDLIAKSDLGGRAEILKGDLELVADLDAIPRNTVFVIAFVLQEALEQSGRSKVVEILRRLKKRHPLGKVVVIEVDRADRDSEKMTSELGLGYYNPYFLLHRLTEQKLETPEFWNDVFSEAGWDIARQTHPETSYDSLGLKIGYLLC</sequence>
<dbReference type="GO" id="GO:0032259">
    <property type="term" value="P:methylation"/>
    <property type="evidence" value="ECO:0007669"/>
    <property type="project" value="UniProtKB-KW"/>
</dbReference>
<dbReference type="Gene3D" id="3.40.50.150">
    <property type="entry name" value="Vaccinia Virus protein VP39"/>
    <property type="match status" value="1"/>
</dbReference>
<protein>
    <submittedName>
        <fullName evidence="2">Methyltransferase domain-containing protein</fullName>
    </submittedName>
</protein>
<dbReference type="CDD" id="cd02440">
    <property type="entry name" value="AdoMet_MTases"/>
    <property type="match status" value="1"/>
</dbReference>
<dbReference type="Pfam" id="PF13649">
    <property type="entry name" value="Methyltransf_25"/>
    <property type="match status" value="1"/>
</dbReference>
<feature type="domain" description="Methyltransferase" evidence="1">
    <location>
        <begin position="155"/>
        <end position="251"/>
    </location>
</feature>
<keyword evidence="2" id="KW-0808">Transferase</keyword>
<evidence type="ECO:0000259" key="1">
    <source>
        <dbReference type="Pfam" id="PF13649"/>
    </source>
</evidence>
<dbReference type="SUPFAM" id="SSF53335">
    <property type="entry name" value="S-adenosyl-L-methionine-dependent methyltransferases"/>
    <property type="match status" value="1"/>
</dbReference>
<dbReference type="Proteomes" id="UP001623232">
    <property type="component" value="Plasmid unnamed3"/>
</dbReference>
<reference evidence="2 3" key="1">
    <citation type="submission" date="2023-04" db="EMBL/GenBank/DDBJ databases">
        <title>Complete genome sequence of Alisedimentitalea scapharcae.</title>
        <authorList>
            <person name="Rong J.-C."/>
            <person name="Yi M.-L."/>
            <person name="Zhao Q."/>
        </authorList>
    </citation>
    <scope>NUCLEOTIDE SEQUENCE [LARGE SCALE GENOMIC DNA]</scope>
    <source>
        <strain evidence="2 3">KCTC 42119</strain>
        <plasmid evidence="2 3">unnamed3</plasmid>
    </source>
</reference>
<dbReference type="RefSeq" id="WP_343211467.1">
    <property type="nucleotide sequence ID" value="NZ_CP123587.1"/>
</dbReference>
<evidence type="ECO:0000313" key="3">
    <source>
        <dbReference type="Proteomes" id="UP001623232"/>
    </source>
</evidence>
<keyword evidence="2" id="KW-0614">Plasmid</keyword>
<accession>A0ABZ2XZP4</accession>
<dbReference type="EMBL" id="CP123587">
    <property type="protein sequence ID" value="WZK91568.1"/>
    <property type="molecule type" value="Genomic_DNA"/>
</dbReference>
<dbReference type="GO" id="GO:0008168">
    <property type="term" value="F:methyltransferase activity"/>
    <property type="evidence" value="ECO:0007669"/>
    <property type="project" value="UniProtKB-KW"/>
</dbReference>
<evidence type="ECO:0000313" key="2">
    <source>
        <dbReference type="EMBL" id="WZK91568.1"/>
    </source>
</evidence>
<name>A0ABZ2XZP4_9RHOB</name>
<keyword evidence="3" id="KW-1185">Reference proteome</keyword>
<dbReference type="InterPro" id="IPR041698">
    <property type="entry name" value="Methyltransf_25"/>
</dbReference>
<gene>
    <name evidence="2" type="ORF">QEZ52_22790</name>
</gene>
<dbReference type="InterPro" id="IPR029063">
    <property type="entry name" value="SAM-dependent_MTases_sf"/>
</dbReference>
<organism evidence="2 3">
    <name type="scientific">Aliisedimentitalea scapharcae</name>
    <dbReference type="NCBI Taxonomy" id="1524259"/>
    <lineage>
        <taxon>Bacteria</taxon>
        <taxon>Pseudomonadati</taxon>
        <taxon>Pseudomonadota</taxon>
        <taxon>Alphaproteobacteria</taxon>
        <taxon>Rhodobacterales</taxon>
        <taxon>Roseobacteraceae</taxon>
        <taxon>Aliisedimentitalea</taxon>
    </lineage>
</organism>
<geneLocation type="plasmid" evidence="2 3">
    <name>unnamed3</name>
</geneLocation>
<dbReference type="SUPFAM" id="SSF46785">
    <property type="entry name" value="Winged helix' DNA-binding domain"/>
    <property type="match status" value="1"/>
</dbReference>
<dbReference type="InterPro" id="IPR036390">
    <property type="entry name" value="WH_DNA-bd_sf"/>
</dbReference>